<evidence type="ECO:0000313" key="2">
    <source>
        <dbReference type="Proteomes" id="UP000724672"/>
    </source>
</evidence>
<reference evidence="1" key="1">
    <citation type="submission" date="2019-12" db="EMBL/GenBank/DDBJ databases">
        <title>Clostridiaceae gen. nov. sp. nov., isolated from sediment in Xinjiang, China.</title>
        <authorList>
            <person name="Zhang R."/>
        </authorList>
    </citation>
    <scope>NUCLEOTIDE SEQUENCE</scope>
    <source>
        <strain evidence="1">D2Q-11</strain>
    </source>
</reference>
<protein>
    <submittedName>
        <fullName evidence="1">Uncharacterized protein</fullName>
    </submittedName>
</protein>
<gene>
    <name evidence="1" type="ORF">GOQ27_13325</name>
</gene>
<accession>A0A942Z7D6</accession>
<name>A0A942Z7D6_9FIRM</name>
<comment type="caution">
    <text evidence="1">The sequence shown here is derived from an EMBL/GenBank/DDBJ whole genome shotgun (WGS) entry which is preliminary data.</text>
</comment>
<sequence length="57" mass="6665">MKKQAKTILKVERFFTDTSNCRVEDMFTAYFRATIDTVLDEELSVEMQEQPSDKEVA</sequence>
<proteinExistence type="predicted"/>
<organism evidence="1 2">
    <name type="scientific">Anaeromonas frigoriresistens</name>
    <dbReference type="NCBI Taxonomy" id="2683708"/>
    <lineage>
        <taxon>Bacteria</taxon>
        <taxon>Bacillati</taxon>
        <taxon>Bacillota</taxon>
        <taxon>Tissierellia</taxon>
        <taxon>Tissierellales</taxon>
        <taxon>Thermohalobacteraceae</taxon>
        <taxon>Anaeromonas</taxon>
    </lineage>
</organism>
<dbReference type="Proteomes" id="UP000724672">
    <property type="component" value="Unassembled WGS sequence"/>
</dbReference>
<evidence type="ECO:0000313" key="1">
    <source>
        <dbReference type="EMBL" id="MBS4539451.1"/>
    </source>
</evidence>
<dbReference type="EMBL" id="WSFT01000050">
    <property type="protein sequence ID" value="MBS4539451.1"/>
    <property type="molecule type" value="Genomic_DNA"/>
</dbReference>
<dbReference type="RefSeq" id="WP_203367368.1">
    <property type="nucleotide sequence ID" value="NZ_WSFT01000050.1"/>
</dbReference>
<dbReference type="AlphaFoldDB" id="A0A942Z7D6"/>
<keyword evidence="2" id="KW-1185">Reference proteome</keyword>